<evidence type="ECO:0000256" key="7">
    <source>
        <dbReference type="ARBA" id="ARBA00023136"/>
    </source>
</evidence>
<feature type="transmembrane region" description="Helical" evidence="8">
    <location>
        <begin position="174"/>
        <end position="195"/>
    </location>
</feature>
<dbReference type="GO" id="GO:0022857">
    <property type="term" value="F:transmembrane transporter activity"/>
    <property type="evidence" value="ECO:0007669"/>
    <property type="project" value="InterPro"/>
</dbReference>
<accession>A0A9N9WUT3</accession>
<dbReference type="InterPro" id="IPR036259">
    <property type="entry name" value="MFS_trans_sf"/>
</dbReference>
<feature type="transmembrane region" description="Helical" evidence="8">
    <location>
        <begin position="432"/>
        <end position="450"/>
    </location>
</feature>
<feature type="transmembrane region" description="Helical" evidence="8">
    <location>
        <begin position="62"/>
        <end position="80"/>
    </location>
</feature>
<evidence type="ECO:0000256" key="8">
    <source>
        <dbReference type="SAM" id="Phobius"/>
    </source>
</evidence>
<dbReference type="PROSITE" id="PS50850">
    <property type="entry name" value="MFS"/>
    <property type="match status" value="1"/>
</dbReference>
<evidence type="ECO:0000256" key="4">
    <source>
        <dbReference type="ARBA" id="ARBA00022597"/>
    </source>
</evidence>
<reference evidence="10" key="2">
    <citation type="submission" date="2022-10" db="EMBL/GenBank/DDBJ databases">
        <authorList>
            <consortium name="ENA_rothamsted_submissions"/>
            <consortium name="culmorum"/>
            <person name="King R."/>
        </authorList>
    </citation>
    <scope>NUCLEOTIDE SEQUENCE</scope>
</reference>
<dbReference type="PROSITE" id="PS00217">
    <property type="entry name" value="SUGAR_TRANSPORT_2"/>
    <property type="match status" value="1"/>
</dbReference>
<dbReference type="AlphaFoldDB" id="A0A9N9WUT3"/>
<dbReference type="InterPro" id="IPR005828">
    <property type="entry name" value="MFS_sugar_transport-like"/>
</dbReference>
<dbReference type="GO" id="GO:0005886">
    <property type="term" value="C:plasma membrane"/>
    <property type="evidence" value="ECO:0007669"/>
    <property type="project" value="UniProtKB-SubCell"/>
</dbReference>
<comment type="subcellular location">
    <subcellularLocation>
        <location evidence="1">Cell membrane</location>
        <topology evidence="1">Multi-pass membrane protein</topology>
    </subcellularLocation>
</comment>
<dbReference type="OrthoDB" id="8120565at2759"/>
<dbReference type="EMBL" id="OU895880">
    <property type="protein sequence ID" value="CAG9810061.1"/>
    <property type="molecule type" value="Genomic_DNA"/>
</dbReference>
<keyword evidence="11" id="KW-1185">Reference proteome</keyword>
<keyword evidence="3" id="KW-1003">Cell membrane</keyword>
<feature type="transmembrane region" description="Helical" evidence="8">
    <location>
        <begin position="92"/>
        <end position="111"/>
    </location>
</feature>
<feature type="transmembrane region" description="Helical" evidence="8">
    <location>
        <begin position="150"/>
        <end position="168"/>
    </location>
</feature>
<protein>
    <recommendedName>
        <fullName evidence="9">Major facilitator superfamily (MFS) profile domain-containing protein</fullName>
    </recommendedName>
</protein>
<feature type="transmembrane region" description="Helical" evidence="8">
    <location>
        <begin position="363"/>
        <end position="388"/>
    </location>
</feature>
<keyword evidence="7 8" id="KW-0472">Membrane</keyword>
<feature type="transmembrane region" description="Helical" evidence="8">
    <location>
        <begin position="20"/>
        <end position="42"/>
    </location>
</feature>
<keyword evidence="4" id="KW-0762">Sugar transport</keyword>
<evidence type="ECO:0000259" key="9">
    <source>
        <dbReference type="PROSITE" id="PS50850"/>
    </source>
</evidence>
<feature type="transmembrane region" description="Helical" evidence="8">
    <location>
        <begin position="117"/>
        <end position="138"/>
    </location>
</feature>
<feature type="domain" description="Major facilitator superfamily (MFS) profile" evidence="9">
    <location>
        <begin position="9"/>
        <end position="454"/>
    </location>
</feature>
<dbReference type="InterPro" id="IPR050549">
    <property type="entry name" value="MFS_Trehalose_Transporter"/>
</dbReference>
<evidence type="ECO:0000256" key="6">
    <source>
        <dbReference type="ARBA" id="ARBA00022989"/>
    </source>
</evidence>
<dbReference type="Gene3D" id="1.20.1250.20">
    <property type="entry name" value="MFS general substrate transporter like domains"/>
    <property type="match status" value="1"/>
</dbReference>
<organism evidence="10 11">
    <name type="scientific">Chironomus riparius</name>
    <dbReference type="NCBI Taxonomy" id="315576"/>
    <lineage>
        <taxon>Eukaryota</taxon>
        <taxon>Metazoa</taxon>
        <taxon>Ecdysozoa</taxon>
        <taxon>Arthropoda</taxon>
        <taxon>Hexapoda</taxon>
        <taxon>Insecta</taxon>
        <taxon>Pterygota</taxon>
        <taxon>Neoptera</taxon>
        <taxon>Endopterygota</taxon>
        <taxon>Diptera</taxon>
        <taxon>Nematocera</taxon>
        <taxon>Chironomoidea</taxon>
        <taxon>Chironomidae</taxon>
        <taxon>Chironominae</taxon>
        <taxon>Chironomus</taxon>
    </lineage>
</organism>
<dbReference type="Proteomes" id="UP001153620">
    <property type="component" value="Chromosome 4"/>
</dbReference>
<dbReference type="PANTHER" id="PTHR48021">
    <property type="match status" value="1"/>
</dbReference>
<evidence type="ECO:0000313" key="11">
    <source>
        <dbReference type="Proteomes" id="UP001153620"/>
    </source>
</evidence>
<evidence type="ECO:0000256" key="3">
    <source>
        <dbReference type="ARBA" id="ARBA00022475"/>
    </source>
</evidence>
<evidence type="ECO:0000256" key="1">
    <source>
        <dbReference type="ARBA" id="ARBA00004651"/>
    </source>
</evidence>
<dbReference type="PANTHER" id="PTHR48021:SF33">
    <property type="entry name" value="AT22075P-RELATED"/>
    <property type="match status" value="1"/>
</dbReference>
<proteinExistence type="predicted"/>
<feature type="transmembrane region" description="Helical" evidence="8">
    <location>
        <begin position="329"/>
        <end position="351"/>
    </location>
</feature>
<gene>
    <name evidence="10" type="ORF">CHIRRI_LOCUS12878</name>
</gene>
<dbReference type="Pfam" id="PF00083">
    <property type="entry name" value="Sugar_tr"/>
    <property type="match status" value="1"/>
</dbReference>
<dbReference type="InterPro" id="IPR005829">
    <property type="entry name" value="Sugar_transporter_CS"/>
</dbReference>
<feature type="transmembrane region" description="Helical" evidence="8">
    <location>
        <begin position="303"/>
        <end position="322"/>
    </location>
</feature>
<evidence type="ECO:0000313" key="10">
    <source>
        <dbReference type="EMBL" id="CAG9810061.1"/>
    </source>
</evidence>
<evidence type="ECO:0000256" key="2">
    <source>
        <dbReference type="ARBA" id="ARBA00022448"/>
    </source>
</evidence>
<dbReference type="SUPFAM" id="SSF103473">
    <property type="entry name" value="MFS general substrate transporter"/>
    <property type="match status" value="1"/>
</dbReference>
<sequence>MKLFLKIPWINSSTINQYLATFAVNILSITHGCAIGWSSPMIPYLKSEDTHLKSGPINATEASWIGSAITLGALVNIFIIGKVADYIGKKKCLIILCLPNLAFYILTYMATNVNHLYAARAVAGFTGGGLLRIVPLYIGEIAESNVRGKLGAYFPLGMNFGIFLMYVLGTYLDYHTISFVMVPFVLLYAALMLFLPDTPQFLIKKHRDEKALKSLKFYRNCNEKDSQNIDMIKKELESLKINVLNHHKTEVKLKDFTEKASIRGLLIGVFLMAIMPFSGNMTILSYTADIFDSSGSSLSANESSMIIGCIQFIGIYIASLFVDKFGRKILMSISCLGSGLSLLLIASYSYVTSIFEVPSSLSWIPIVSLSLTILLNSIGISSLPFMIVTELVPQKIRETSVTILMACMTLFVFTNLKVFPPLVEVIDLYGCMFIYAGFCIVGSIVTIFIMPETKGKNLFQNHES</sequence>
<feature type="transmembrane region" description="Helical" evidence="8">
    <location>
        <begin position="400"/>
        <end position="420"/>
    </location>
</feature>
<dbReference type="FunFam" id="1.20.1250.20:FF:000218">
    <property type="entry name" value="facilitated trehalose transporter Tret1"/>
    <property type="match status" value="1"/>
</dbReference>
<feature type="transmembrane region" description="Helical" evidence="8">
    <location>
        <begin position="262"/>
        <end position="283"/>
    </location>
</feature>
<evidence type="ECO:0000256" key="5">
    <source>
        <dbReference type="ARBA" id="ARBA00022692"/>
    </source>
</evidence>
<dbReference type="PROSITE" id="PS00216">
    <property type="entry name" value="SUGAR_TRANSPORT_1"/>
    <property type="match status" value="1"/>
</dbReference>
<keyword evidence="6 8" id="KW-1133">Transmembrane helix</keyword>
<keyword evidence="2" id="KW-0813">Transport</keyword>
<name>A0A9N9WUT3_9DIPT</name>
<keyword evidence="5 8" id="KW-0812">Transmembrane</keyword>
<reference evidence="10" key="1">
    <citation type="submission" date="2022-01" db="EMBL/GenBank/DDBJ databases">
        <authorList>
            <person name="King R."/>
        </authorList>
    </citation>
    <scope>NUCLEOTIDE SEQUENCE</scope>
</reference>
<dbReference type="InterPro" id="IPR020846">
    <property type="entry name" value="MFS_dom"/>
</dbReference>